<evidence type="ECO:0000313" key="6">
    <source>
        <dbReference type="EMBL" id="OWZ84860.1"/>
    </source>
</evidence>
<sequence length="522" mass="59988">MTNLFRFNDNFLLRKEGKTISKVWENYQPELVFWNQKKVTNDLEKQVSGRALLFSEIASFYPKNDVIKKIIELKPIIVPGVVSIKHKHLKTMLSLVFRDIFTLKSEGICLRCGSTNVKEIECVRCSSYCLSCRDCFMTGESTSCTPLFLFSSKGENKNRKALLSLEFSLTKAQQRAYDMAVNFVKEKHYDKALVYAVCGAGKTETVFGAIKHVLDKGGKVLYATPRRDLVKELSERFQKAFIDTDMLTLYGGSESKYSRADLVMATTHQVMRYYSFFDLVVLDEVDAFPYKGSKRLPKLVYRAGKKDSQMIYITATPDKEFIKSKLELITVPSRFHKYPAPEPELVKGSFRLLDKENFLDKLINYLGFSELPKELTRFFIHYGGKKPIFVFVPAISLIEPVTNTLRHLYPNLVIESISSKDQKRDKKRDYFLKKKIDILVTTTIMERGVTVSGVQVVVLFCHHKIFESRTLIQIAGRVGRKKEEPQGEVLFIGEKITPSMKEAKKTIINMNREAKRLGFLDY</sequence>
<dbReference type="InterPro" id="IPR014001">
    <property type="entry name" value="Helicase_ATP-bd"/>
</dbReference>
<dbReference type="AlphaFoldDB" id="A0A226C380"/>
<feature type="domain" description="Helicase ATP-binding" evidence="4">
    <location>
        <begin position="183"/>
        <end position="335"/>
    </location>
</feature>
<dbReference type="OrthoDB" id="2077914at2"/>
<keyword evidence="2" id="KW-0067">ATP-binding</keyword>
<dbReference type="Gene3D" id="3.40.50.300">
    <property type="entry name" value="P-loop containing nucleotide triphosphate hydrolases"/>
    <property type="match status" value="2"/>
</dbReference>
<feature type="domain" description="Helicase C-terminal" evidence="5">
    <location>
        <begin position="374"/>
        <end position="522"/>
    </location>
</feature>
<gene>
    <name evidence="6" type="ORF">CDO51_00180</name>
</gene>
<dbReference type="Pfam" id="PF00271">
    <property type="entry name" value="Helicase_C"/>
    <property type="match status" value="1"/>
</dbReference>
<evidence type="ECO:0000256" key="2">
    <source>
        <dbReference type="ARBA" id="ARBA00022840"/>
    </source>
</evidence>
<evidence type="ECO:0000259" key="4">
    <source>
        <dbReference type="PROSITE" id="PS51192"/>
    </source>
</evidence>
<dbReference type="InterPro" id="IPR001650">
    <property type="entry name" value="Helicase_C-like"/>
</dbReference>
<dbReference type="InterPro" id="IPR011545">
    <property type="entry name" value="DEAD/DEAH_box_helicase_dom"/>
</dbReference>
<dbReference type="GO" id="GO:0006310">
    <property type="term" value="P:DNA recombination"/>
    <property type="evidence" value="ECO:0007669"/>
    <property type="project" value="TreeGrafter"/>
</dbReference>
<dbReference type="GO" id="GO:0043138">
    <property type="term" value="F:3'-5' DNA helicase activity"/>
    <property type="evidence" value="ECO:0007669"/>
    <property type="project" value="TreeGrafter"/>
</dbReference>
<dbReference type="InterPro" id="IPR027417">
    <property type="entry name" value="P-loop_NTPase"/>
</dbReference>
<dbReference type="SMART" id="SM00490">
    <property type="entry name" value="HELICc"/>
    <property type="match status" value="1"/>
</dbReference>
<dbReference type="GO" id="GO:0003677">
    <property type="term" value="F:DNA binding"/>
    <property type="evidence" value="ECO:0007669"/>
    <property type="project" value="UniProtKB-KW"/>
</dbReference>
<proteinExistence type="predicted"/>
<keyword evidence="1" id="KW-0547">Nucleotide-binding</keyword>
<dbReference type="PANTHER" id="PTHR30580">
    <property type="entry name" value="PRIMOSOMAL PROTEIN N"/>
    <property type="match status" value="1"/>
</dbReference>
<dbReference type="PROSITE" id="PS51194">
    <property type="entry name" value="HELICASE_CTER"/>
    <property type="match status" value="1"/>
</dbReference>
<protein>
    <submittedName>
        <fullName evidence="6">DNA/RNA helicase</fullName>
    </submittedName>
</protein>
<dbReference type="SMART" id="SM00487">
    <property type="entry name" value="DEXDc"/>
    <property type="match status" value="1"/>
</dbReference>
<evidence type="ECO:0000256" key="3">
    <source>
        <dbReference type="ARBA" id="ARBA00023125"/>
    </source>
</evidence>
<comment type="caution">
    <text evidence="6">The sequence shown here is derived from an EMBL/GenBank/DDBJ whole genome shotgun (WGS) entry which is preliminary data.</text>
</comment>
<keyword evidence="7" id="KW-1185">Reference proteome</keyword>
<dbReference type="PANTHER" id="PTHR30580:SF1">
    <property type="entry name" value="COMF OPERON PROTEIN 1"/>
    <property type="match status" value="1"/>
</dbReference>
<evidence type="ECO:0000259" key="5">
    <source>
        <dbReference type="PROSITE" id="PS51194"/>
    </source>
</evidence>
<keyword evidence="6" id="KW-0347">Helicase</keyword>
<evidence type="ECO:0000313" key="7">
    <source>
        <dbReference type="Proteomes" id="UP000214588"/>
    </source>
</evidence>
<keyword evidence="6" id="KW-0378">Hydrolase</keyword>
<reference evidence="6 7" key="1">
    <citation type="submission" date="2017-06" db="EMBL/GenBank/DDBJ databases">
        <title>Draft Genome Sequence of Natranaerobius trueperi halophilic, alkalithermophilic bacteria from soda lakes.</title>
        <authorList>
            <person name="Zhao B."/>
        </authorList>
    </citation>
    <scope>NUCLEOTIDE SEQUENCE [LARGE SCALE GENOMIC DNA]</scope>
    <source>
        <strain evidence="6 7">DSM 18760</strain>
    </source>
</reference>
<dbReference type="EMBL" id="NIQC01000001">
    <property type="protein sequence ID" value="OWZ84860.1"/>
    <property type="molecule type" value="Genomic_DNA"/>
</dbReference>
<dbReference type="PROSITE" id="PS51192">
    <property type="entry name" value="HELICASE_ATP_BIND_1"/>
    <property type="match status" value="1"/>
</dbReference>
<accession>A0A226C380</accession>
<dbReference type="GO" id="GO:0005524">
    <property type="term" value="F:ATP binding"/>
    <property type="evidence" value="ECO:0007669"/>
    <property type="project" value="UniProtKB-KW"/>
</dbReference>
<evidence type="ECO:0000256" key="1">
    <source>
        <dbReference type="ARBA" id="ARBA00022741"/>
    </source>
</evidence>
<keyword evidence="3" id="KW-0238">DNA-binding</keyword>
<dbReference type="SUPFAM" id="SSF52540">
    <property type="entry name" value="P-loop containing nucleoside triphosphate hydrolases"/>
    <property type="match status" value="1"/>
</dbReference>
<dbReference type="Pfam" id="PF00270">
    <property type="entry name" value="DEAD"/>
    <property type="match status" value="1"/>
</dbReference>
<dbReference type="Proteomes" id="UP000214588">
    <property type="component" value="Unassembled WGS sequence"/>
</dbReference>
<dbReference type="RefSeq" id="WP_089022284.1">
    <property type="nucleotide sequence ID" value="NZ_NIQC01000001.1"/>
</dbReference>
<organism evidence="6 7">
    <name type="scientific">Natranaerobius trueperi</name>
    <dbReference type="NCBI Taxonomy" id="759412"/>
    <lineage>
        <taxon>Bacteria</taxon>
        <taxon>Bacillati</taxon>
        <taxon>Bacillota</taxon>
        <taxon>Clostridia</taxon>
        <taxon>Natranaerobiales</taxon>
        <taxon>Natranaerobiaceae</taxon>
        <taxon>Natranaerobius</taxon>
    </lineage>
</organism>
<name>A0A226C380_9FIRM</name>
<dbReference type="GO" id="GO:0006302">
    <property type="term" value="P:double-strand break repair"/>
    <property type="evidence" value="ECO:0007669"/>
    <property type="project" value="TreeGrafter"/>
</dbReference>
<dbReference type="GO" id="GO:0006270">
    <property type="term" value="P:DNA replication initiation"/>
    <property type="evidence" value="ECO:0007669"/>
    <property type="project" value="TreeGrafter"/>
</dbReference>